<comment type="caution">
    <text evidence="1">The sequence shown here is derived from an EMBL/GenBank/DDBJ whole genome shotgun (WGS) entry which is preliminary data.</text>
</comment>
<keyword evidence="1" id="KW-0496">Mitochondrion</keyword>
<organism evidence="1">
    <name type="scientific">Picea glauca</name>
    <name type="common">White spruce</name>
    <name type="synonym">Pinus glauca</name>
    <dbReference type="NCBI Taxonomy" id="3330"/>
    <lineage>
        <taxon>Eukaryota</taxon>
        <taxon>Viridiplantae</taxon>
        <taxon>Streptophyta</taxon>
        <taxon>Embryophyta</taxon>
        <taxon>Tracheophyta</taxon>
        <taxon>Spermatophyta</taxon>
        <taxon>Pinopsida</taxon>
        <taxon>Pinidae</taxon>
        <taxon>Conifers I</taxon>
        <taxon>Pinales</taxon>
        <taxon>Pinaceae</taxon>
        <taxon>Picea</taxon>
    </lineage>
</organism>
<sequence length="71" mass="8287">MKSHRRDLNRLTGALGALTDPHMCILLYEKHAPHRRDWNRLEQIIPIFGKCYVRRVLSVTMALNPYLVSVT</sequence>
<name>A0A124GN30_PICGL</name>
<dbReference type="AlphaFoldDB" id="A0A124GN30"/>
<protein>
    <submittedName>
        <fullName evidence="1">Uncharacterized protein</fullName>
    </submittedName>
</protein>
<proteinExistence type="predicted"/>
<gene>
    <name evidence="1" type="ORF">ABT39_MTgene5712</name>
</gene>
<reference evidence="1" key="1">
    <citation type="journal article" date="2015" name="Genome Biol. Evol.">
        <title>Organellar Genomes of White Spruce (Picea glauca): Assembly and Annotation.</title>
        <authorList>
            <person name="Jackman S.D."/>
            <person name="Warren R.L."/>
            <person name="Gibb E.A."/>
            <person name="Vandervalk B.P."/>
            <person name="Mohamadi H."/>
            <person name="Chu J."/>
            <person name="Raymond A."/>
            <person name="Pleasance S."/>
            <person name="Coope R."/>
            <person name="Wildung M.R."/>
            <person name="Ritland C.E."/>
            <person name="Bousquet J."/>
            <person name="Jones S.J."/>
            <person name="Bohlmann J."/>
            <person name="Birol I."/>
        </authorList>
    </citation>
    <scope>NUCLEOTIDE SEQUENCE [LARGE SCALE GENOMIC DNA]</scope>
    <source>
        <tissue evidence="1">Flushing bud</tissue>
    </source>
</reference>
<dbReference type="EMBL" id="LKAM01000007">
    <property type="protein sequence ID" value="KUM47526.1"/>
    <property type="molecule type" value="Genomic_DNA"/>
</dbReference>
<geneLocation type="mitochondrion" evidence="1"/>
<accession>A0A124GN30</accession>
<evidence type="ECO:0000313" key="1">
    <source>
        <dbReference type="EMBL" id="KUM47526.1"/>
    </source>
</evidence>